<dbReference type="EMBL" id="VDFQ02000006">
    <property type="protein sequence ID" value="KAA1419862.1"/>
    <property type="molecule type" value="Genomic_DNA"/>
</dbReference>
<dbReference type="OrthoDB" id="2959414at2"/>
<organism evidence="2 3">
    <name type="scientific">Mumia zhuanghuii</name>
    <dbReference type="NCBI Taxonomy" id="2585211"/>
    <lineage>
        <taxon>Bacteria</taxon>
        <taxon>Bacillati</taxon>
        <taxon>Actinomycetota</taxon>
        <taxon>Actinomycetes</taxon>
        <taxon>Propionibacteriales</taxon>
        <taxon>Nocardioidaceae</taxon>
        <taxon>Mumia</taxon>
    </lineage>
</organism>
<dbReference type="Gene3D" id="3.30.450.180">
    <property type="match status" value="1"/>
</dbReference>
<dbReference type="PROSITE" id="PS50943">
    <property type="entry name" value="HTH_CROC1"/>
    <property type="match status" value="1"/>
</dbReference>
<dbReference type="InterPro" id="IPR010982">
    <property type="entry name" value="Lambda_DNA-bd_dom_sf"/>
</dbReference>
<dbReference type="InterPro" id="IPR041413">
    <property type="entry name" value="MLTR_LBD"/>
</dbReference>
<dbReference type="SUPFAM" id="SSF47413">
    <property type="entry name" value="lambda repressor-like DNA-binding domains"/>
    <property type="match status" value="1"/>
</dbReference>
<dbReference type="PANTHER" id="PTHR35010">
    <property type="entry name" value="BLL4672 PROTEIN-RELATED"/>
    <property type="match status" value="1"/>
</dbReference>
<dbReference type="CDD" id="cd00093">
    <property type="entry name" value="HTH_XRE"/>
    <property type="match status" value="1"/>
</dbReference>
<protein>
    <submittedName>
        <fullName evidence="2">Helix-turn-helix transcriptional regulator</fullName>
    </submittedName>
</protein>
<accession>A0A5Q6RPA2</accession>
<name>A0A5Q6RPA2_9ACTN</name>
<reference evidence="2 3" key="1">
    <citation type="submission" date="2019-09" db="EMBL/GenBank/DDBJ databases">
        <title>Mumia zhuanghuii sp. nov. isolated from the intestinal contents of plateau pika (Ochotona curzoniae) in the Qinghai-Tibet plateau of China.</title>
        <authorList>
            <person name="Tian Z."/>
        </authorList>
    </citation>
    <scope>NUCLEOTIDE SEQUENCE [LARGE SCALE GENOMIC DNA]</scope>
    <source>
        <strain evidence="3">350</strain>
    </source>
</reference>
<sequence>MTTTTDDTASQDNALGRLLREWRTRRRFSQLALSSETGISTRHISFLETGRSRPSSEMIQRLADALSVPMREQNRMLLHGGYAPAYPERSLDHEDLAGARRAVREVLVAHEPNPALAVDRLWNVVDSNAGVDVLTTLVSPHLLEGPVNALRLTLHPDGLAPHLENHAEWRAAVLSALLRGAAARGDDEMFALHDELADYPVDDLHRPQTDTGPQVYVPMVLRVDGVVLSFLSVISTFGTPLDVTLSELAIETFVPADTVTGEWLRAHVVRR</sequence>
<evidence type="ECO:0000259" key="1">
    <source>
        <dbReference type="PROSITE" id="PS50943"/>
    </source>
</evidence>
<dbReference type="Gene3D" id="1.10.260.40">
    <property type="entry name" value="lambda repressor-like DNA-binding domains"/>
    <property type="match status" value="1"/>
</dbReference>
<dbReference type="Pfam" id="PF17765">
    <property type="entry name" value="MLTR_LBD"/>
    <property type="match status" value="1"/>
</dbReference>
<dbReference type="GO" id="GO:0003677">
    <property type="term" value="F:DNA binding"/>
    <property type="evidence" value="ECO:0007669"/>
    <property type="project" value="InterPro"/>
</dbReference>
<gene>
    <name evidence="2" type="ORF">FE697_018325</name>
</gene>
<evidence type="ECO:0000313" key="3">
    <source>
        <dbReference type="Proteomes" id="UP000307768"/>
    </source>
</evidence>
<dbReference type="AlphaFoldDB" id="A0A5Q6RPA2"/>
<dbReference type="SMART" id="SM00530">
    <property type="entry name" value="HTH_XRE"/>
    <property type="match status" value="1"/>
</dbReference>
<comment type="caution">
    <text evidence="2">The sequence shown here is derived from an EMBL/GenBank/DDBJ whole genome shotgun (WGS) entry which is preliminary data.</text>
</comment>
<proteinExistence type="predicted"/>
<evidence type="ECO:0000313" key="2">
    <source>
        <dbReference type="EMBL" id="KAA1419862.1"/>
    </source>
</evidence>
<dbReference type="Pfam" id="PF01381">
    <property type="entry name" value="HTH_3"/>
    <property type="match status" value="1"/>
</dbReference>
<dbReference type="PANTHER" id="PTHR35010:SF4">
    <property type="entry name" value="BLL5781 PROTEIN"/>
    <property type="match status" value="1"/>
</dbReference>
<dbReference type="Proteomes" id="UP000307768">
    <property type="component" value="Unassembled WGS sequence"/>
</dbReference>
<dbReference type="InterPro" id="IPR001387">
    <property type="entry name" value="Cro/C1-type_HTH"/>
</dbReference>
<dbReference type="RefSeq" id="WP_149771085.1">
    <property type="nucleotide sequence ID" value="NZ_VDFQ02000006.1"/>
</dbReference>
<feature type="domain" description="HTH cro/C1-type" evidence="1">
    <location>
        <begin position="19"/>
        <end position="73"/>
    </location>
</feature>